<dbReference type="GO" id="GO:0005634">
    <property type="term" value="C:nucleus"/>
    <property type="evidence" value="ECO:0007669"/>
    <property type="project" value="UniProtKB-SubCell"/>
</dbReference>
<comment type="catalytic activity">
    <reaction evidence="10">
        <text>L-threonylcarbamoyladenylate + adenosine(37) in tRNA = N(6)-L-threonylcarbamoyladenosine(37) in tRNA + AMP + H(+)</text>
        <dbReference type="Rhea" id="RHEA:37059"/>
        <dbReference type="Rhea" id="RHEA-COMP:10162"/>
        <dbReference type="Rhea" id="RHEA-COMP:10163"/>
        <dbReference type="ChEBI" id="CHEBI:15378"/>
        <dbReference type="ChEBI" id="CHEBI:73682"/>
        <dbReference type="ChEBI" id="CHEBI:74411"/>
        <dbReference type="ChEBI" id="CHEBI:74418"/>
        <dbReference type="ChEBI" id="CHEBI:456215"/>
        <dbReference type="EC" id="2.3.1.234"/>
    </reaction>
</comment>
<dbReference type="OrthoDB" id="10254073at2759"/>
<organism evidence="12 13">
    <name type="scientific">Smittium culicis</name>
    <dbReference type="NCBI Taxonomy" id="133412"/>
    <lineage>
        <taxon>Eukaryota</taxon>
        <taxon>Fungi</taxon>
        <taxon>Fungi incertae sedis</taxon>
        <taxon>Zoopagomycota</taxon>
        <taxon>Kickxellomycotina</taxon>
        <taxon>Harpellomycetes</taxon>
        <taxon>Harpellales</taxon>
        <taxon>Legeriomycetaceae</taxon>
        <taxon>Smittium</taxon>
    </lineage>
</organism>
<evidence type="ECO:0000259" key="11">
    <source>
        <dbReference type="Pfam" id="PF00814"/>
    </source>
</evidence>
<dbReference type="GO" id="GO:0006400">
    <property type="term" value="P:tRNA modification"/>
    <property type="evidence" value="ECO:0007669"/>
    <property type="project" value="UniProtKB-ARBA"/>
</dbReference>
<dbReference type="Pfam" id="PF00814">
    <property type="entry name" value="TsaD"/>
    <property type="match status" value="1"/>
</dbReference>
<evidence type="ECO:0000256" key="9">
    <source>
        <dbReference type="ARBA" id="ARBA00030439"/>
    </source>
</evidence>
<evidence type="ECO:0000256" key="4">
    <source>
        <dbReference type="ARBA" id="ARBA00022490"/>
    </source>
</evidence>
<keyword evidence="4" id="KW-0963">Cytoplasm</keyword>
<evidence type="ECO:0000256" key="6">
    <source>
        <dbReference type="ARBA" id="ARBA00022694"/>
    </source>
</evidence>
<evidence type="ECO:0000256" key="2">
    <source>
        <dbReference type="ARBA" id="ARBA00004496"/>
    </source>
</evidence>
<evidence type="ECO:0000313" key="12">
    <source>
        <dbReference type="EMBL" id="OMJ24869.1"/>
    </source>
</evidence>
<dbReference type="AlphaFoldDB" id="A0A1R1YDA2"/>
<dbReference type="GO" id="GO:0005737">
    <property type="term" value="C:cytoplasm"/>
    <property type="evidence" value="ECO:0007669"/>
    <property type="project" value="UniProtKB-SubCell"/>
</dbReference>
<dbReference type="InterPro" id="IPR043129">
    <property type="entry name" value="ATPase_NBD"/>
</dbReference>
<feature type="domain" description="Gcp-like" evidence="11">
    <location>
        <begin position="7"/>
        <end position="144"/>
    </location>
</feature>
<keyword evidence="7" id="KW-0479">Metal-binding</keyword>
<keyword evidence="5 12" id="KW-0808">Transferase</keyword>
<dbReference type="GO" id="GO:0061711">
    <property type="term" value="F:tRNA N(6)-L-threonylcarbamoyladenine synthase activity"/>
    <property type="evidence" value="ECO:0007669"/>
    <property type="project" value="UniProtKB-EC"/>
</dbReference>
<keyword evidence="13" id="KW-1185">Reference proteome</keyword>
<dbReference type="PANTHER" id="PTHR11735">
    <property type="entry name" value="TRNA N6-ADENOSINE THREONYLCARBAMOYLTRANSFERASE"/>
    <property type="match status" value="1"/>
</dbReference>
<evidence type="ECO:0000256" key="3">
    <source>
        <dbReference type="ARBA" id="ARBA00012156"/>
    </source>
</evidence>
<evidence type="ECO:0000256" key="10">
    <source>
        <dbReference type="ARBA" id="ARBA00048117"/>
    </source>
</evidence>
<comment type="subcellular location">
    <subcellularLocation>
        <location evidence="2">Cytoplasm</location>
    </subcellularLocation>
    <subcellularLocation>
        <location evidence="1">Nucleus</location>
    </subcellularLocation>
</comment>
<dbReference type="Proteomes" id="UP000187429">
    <property type="component" value="Unassembled WGS sequence"/>
</dbReference>
<evidence type="ECO:0000256" key="1">
    <source>
        <dbReference type="ARBA" id="ARBA00004123"/>
    </source>
</evidence>
<dbReference type="SUPFAM" id="SSF53067">
    <property type="entry name" value="Actin-like ATPase domain"/>
    <property type="match status" value="1"/>
</dbReference>
<dbReference type="GO" id="GO:0070525">
    <property type="term" value="P:tRNA threonylcarbamoyladenosine metabolic process"/>
    <property type="evidence" value="ECO:0007669"/>
    <property type="project" value="UniProtKB-ARBA"/>
</dbReference>
<evidence type="ECO:0000256" key="7">
    <source>
        <dbReference type="ARBA" id="ARBA00022723"/>
    </source>
</evidence>
<dbReference type="Gene3D" id="3.30.420.40">
    <property type="match status" value="1"/>
</dbReference>
<sequence>MLSNSPSPGYNIEQEAKGGKNYIQLPYSVKGMDISFSGILSHIEQLVKNKKKPSNKNSSKPQAEVVEYSKQDLCFSLQETLFAMLVEITERAMAHVGSREVLLVGGVACNLRLQEMMGIMAQERNSQVYATDERFCIDNGIMIAHAGALAYANGSITPISQSYVTQRYRTDQVKVTWRKD</sequence>
<gene>
    <name evidence="12" type="ORF">AYI69_g4488</name>
</gene>
<comment type="caution">
    <text evidence="12">The sequence shown here is derived from an EMBL/GenBank/DDBJ whole genome shotgun (WGS) entry which is preliminary data.</text>
</comment>
<dbReference type="PANTHER" id="PTHR11735:SF14">
    <property type="entry name" value="TRNA N6-ADENOSINE THREONYLCARBAMOYLTRANSFERASE"/>
    <property type="match status" value="1"/>
</dbReference>
<dbReference type="EMBL" id="LSSM01001739">
    <property type="protein sequence ID" value="OMJ24869.1"/>
    <property type="molecule type" value="Genomic_DNA"/>
</dbReference>
<dbReference type="FunFam" id="3.30.420.40:FF:000038">
    <property type="entry name" value="Probable tRNA N6-adenosine threonylcarbamoyltransferase"/>
    <property type="match status" value="1"/>
</dbReference>
<proteinExistence type="predicted"/>
<name>A0A1R1YDA2_9FUNG</name>
<evidence type="ECO:0000256" key="5">
    <source>
        <dbReference type="ARBA" id="ARBA00022679"/>
    </source>
</evidence>
<keyword evidence="8" id="KW-0012">Acyltransferase</keyword>
<dbReference type="EC" id="2.3.1.234" evidence="3"/>
<keyword evidence="6" id="KW-0819">tRNA processing</keyword>
<evidence type="ECO:0000313" key="13">
    <source>
        <dbReference type="Proteomes" id="UP000187429"/>
    </source>
</evidence>
<protein>
    <recommendedName>
        <fullName evidence="3">N(6)-L-threonylcarbamoyladenine synthase</fullName>
        <ecNumber evidence="3">2.3.1.234</ecNumber>
    </recommendedName>
    <alternativeName>
        <fullName evidence="9">N6-L-threonylcarbamoyladenine synthase</fullName>
    </alternativeName>
</protein>
<dbReference type="InterPro" id="IPR000905">
    <property type="entry name" value="Gcp-like_dom"/>
</dbReference>
<reference evidence="13" key="1">
    <citation type="submission" date="2017-01" db="EMBL/GenBank/DDBJ databases">
        <authorList>
            <person name="Wang Y."/>
            <person name="White M."/>
            <person name="Kvist S."/>
            <person name="Moncalvo J.-M."/>
        </authorList>
    </citation>
    <scope>NUCLEOTIDE SEQUENCE [LARGE SCALE GENOMIC DNA]</scope>
    <source>
        <strain evidence="13">ID-206-W2</strain>
    </source>
</reference>
<dbReference type="GO" id="GO:0046872">
    <property type="term" value="F:metal ion binding"/>
    <property type="evidence" value="ECO:0007669"/>
    <property type="project" value="UniProtKB-KW"/>
</dbReference>
<dbReference type="GO" id="GO:0000408">
    <property type="term" value="C:EKC/KEOPS complex"/>
    <property type="evidence" value="ECO:0007669"/>
    <property type="project" value="TreeGrafter"/>
</dbReference>
<accession>A0A1R1YDA2</accession>
<evidence type="ECO:0000256" key="8">
    <source>
        <dbReference type="ARBA" id="ARBA00023315"/>
    </source>
</evidence>